<dbReference type="SUPFAM" id="SSF47413">
    <property type="entry name" value="lambda repressor-like DNA-binding domains"/>
    <property type="match status" value="1"/>
</dbReference>
<accession>A0A010SW63</accession>
<dbReference type="HOGENOM" id="CLU_207933_0_0_6"/>
<dbReference type="CDD" id="cd00093">
    <property type="entry name" value="HTH_XRE"/>
    <property type="match status" value="1"/>
</dbReference>
<proteinExistence type="predicted"/>
<sequence length="63" mass="7068">MASCDIHDALRYMMRETGLSQSDLPGVGAQSVVSEILSGKRQLNLRQIRWLAERFGVSVETFI</sequence>
<evidence type="ECO:0000313" key="2">
    <source>
        <dbReference type="EMBL" id="EXF95093.1"/>
    </source>
</evidence>
<dbReference type="PANTHER" id="PTHR40455">
    <property type="entry name" value="ANTITOXIN HIGA"/>
    <property type="match status" value="1"/>
</dbReference>
<evidence type="ECO:0000313" key="3">
    <source>
        <dbReference type="Proteomes" id="UP000022611"/>
    </source>
</evidence>
<dbReference type="PROSITE" id="PS50943">
    <property type="entry name" value="HTH_CROC1"/>
    <property type="match status" value="1"/>
</dbReference>
<organism evidence="2 3">
    <name type="scientific">Pseudomonas fluorescens HK44</name>
    <dbReference type="NCBI Taxonomy" id="1042209"/>
    <lineage>
        <taxon>Bacteria</taxon>
        <taxon>Pseudomonadati</taxon>
        <taxon>Pseudomonadota</taxon>
        <taxon>Gammaproteobacteria</taxon>
        <taxon>Pseudomonadales</taxon>
        <taxon>Pseudomonadaceae</taxon>
        <taxon>Pseudomonas</taxon>
    </lineage>
</organism>
<dbReference type="GO" id="GO:0006355">
    <property type="term" value="P:regulation of DNA-templated transcription"/>
    <property type="evidence" value="ECO:0007669"/>
    <property type="project" value="InterPro"/>
</dbReference>
<dbReference type="PANTHER" id="PTHR40455:SF1">
    <property type="entry name" value="ANTITOXIN HIGA"/>
    <property type="match status" value="1"/>
</dbReference>
<reference evidence="2 3" key="1">
    <citation type="journal article" date="2011" name="J. Bacteriol.">
        <title>Draft genome sequence of the polycyclic aromatic hydrocarbon-degrading, genetically engineered bioluminescent bioreporter Pseudomonas fluorescens HK44.</title>
        <authorList>
            <person name="Chauhan A."/>
            <person name="Layton A.C."/>
            <person name="Williams D.E."/>
            <person name="Smartt A.E."/>
            <person name="Ripp S."/>
            <person name="Karpinets T.V."/>
            <person name="Brown S.D."/>
            <person name="Sayler G.S."/>
        </authorList>
    </citation>
    <scope>NUCLEOTIDE SEQUENCE [LARGE SCALE GENOMIC DNA]</scope>
    <source>
        <strain evidence="2 3">HK44</strain>
    </source>
</reference>
<dbReference type="EMBL" id="AFOY02000008">
    <property type="protein sequence ID" value="EXF95093.1"/>
    <property type="molecule type" value="Genomic_DNA"/>
</dbReference>
<dbReference type="Proteomes" id="UP000022611">
    <property type="component" value="Unassembled WGS sequence"/>
</dbReference>
<protein>
    <submittedName>
        <fullName evidence="2">Transcriptional regulator</fullName>
    </submittedName>
</protein>
<dbReference type="eggNOG" id="COG5499">
    <property type="taxonomic scope" value="Bacteria"/>
</dbReference>
<dbReference type="GO" id="GO:0001046">
    <property type="term" value="F:core promoter sequence-specific DNA binding"/>
    <property type="evidence" value="ECO:0007669"/>
    <property type="project" value="TreeGrafter"/>
</dbReference>
<dbReference type="InterPro" id="IPR039060">
    <property type="entry name" value="Antitox_HigA"/>
</dbReference>
<gene>
    <name evidence="2" type="ORF">HK44_025970</name>
</gene>
<dbReference type="PATRIC" id="fig|1042209.11.peg.1757"/>
<dbReference type="Gene3D" id="1.10.260.40">
    <property type="entry name" value="lambda repressor-like DNA-binding domains"/>
    <property type="match status" value="1"/>
</dbReference>
<comment type="caution">
    <text evidence="2">The sequence shown here is derived from an EMBL/GenBank/DDBJ whole genome shotgun (WGS) entry which is preliminary data.</text>
</comment>
<feature type="domain" description="HTH cro/C1-type" evidence="1">
    <location>
        <begin position="10"/>
        <end position="62"/>
    </location>
</feature>
<evidence type="ECO:0000259" key="1">
    <source>
        <dbReference type="PROSITE" id="PS50943"/>
    </source>
</evidence>
<dbReference type="InterPro" id="IPR010982">
    <property type="entry name" value="Lambda_DNA-bd_dom_sf"/>
</dbReference>
<name>A0A010SW63_PSEFL</name>
<dbReference type="AlphaFoldDB" id="A0A010SW63"/>
<dbReference type="SMART" id="SM00530">
    <property type="entry name" value="HTH_XRE"/>
    <property type="match status" value="1"/>
</dbReference>
<dbReference type="InterPro" id="IPR001387">
    <property type="entry name" value="Cro/C1-type_HTH"/>
</dbReference>